<dbReference type="AlphaFoldDB" id="A0A7J6N432"/>
<evidence type="ECO:0000313" key="2">
    <source>
        <dbReference type="Proteomes" id="UP000574390"/>
    </source>
</evidence>
<reference evidence="1 2" key="1">
    <citation type="submission" date="2020-04" db="EMBL/GenBank/DDBJ databases">
        <title>Perkinsus olseni comparative genomics.</title>
        <authorList>
            <person name="Bogema D.R."/>
        </authorList>
    </citation>
    <scope>NUCLEOTIDE SEQUENCE [LARGE SCALE GENOMIC DNA]</scope>
    <source>
        <strain evidence="1">ATCC PRA-205</strain>
    </source>
</reference>
<dbReference type="EMBL" id="JABANM010038128">
    <property type="protein sequence ID" value="KAF4678682.1"/>
    <property type="molecule type" value="Genomic_DNA"/>
</dbReference>
<gene>
    <name evidence="1" type="ORF">FOZ62_010733</name>
</gene>
<proteinExistence type="predicted"/>
<protein>
    <submittedName>
        <fullName evidence="1">Uncharacterized protein</fullName>
    </submittedName>
</protein>
<feature type="non-terminal residue" evidence="1">
    <location>
        <position position="1"/>
    </location>
</feature>
<accession>A0A7J6N432</accession>
<comment type="caution">
    <text evidence="1">The sequence shown here is derived from an EMBL/GenBank/DDBJ whole genome shotgun (WGS) entry which is preliminary data.</text>
</comment>
<evidence type="ECO:0000313" key="1">
    <source>
        <dbReference type="EMBL" id="KAF4678682.1"/>
    </source>
</evidence>
<sequence length="109" mass="11809">ASRRGMIRAAKYGRDGAYEWISLPMLVSHRWRRCGGVKASSGRGFASRSCVVCYTAADLSPCLGWLIHSVHASPEDRTRVLSKALLDDNAVECSAILFTVKAVSGLGRP</sequence>
<organism evidence="1 2">
    <name type="scientific">Perkinsus olseni</name>
    <name type="common">Perkinsus atlanticus</name>
    <dbReference type="NCBI Taxonomy" id="32597"/>
    <lineage>
        <taxon>Eukaryota</taxon>
        <taxon>Sar</taxon>
        <taxon>Alveolata</taxon>
        <taxon>Perkinsozoa</taxon>
        <taxon>Perkinsea</taxon>
        <taxon>Perkinsida</taxon>
        <taxon>Perkinsidae</taxon>
        <taxon>Perkinsus</taxon>
    </lineage>
</organism>
<name>A0A7J6N432_PEROL</name>
<dbReference type="Proteomes" id="UP000574390">
    <property type="component" value="Unassembled WGS sequence"/>
</dbReference>